<proteinExistence type="predicted"/>
<organism evidence="1 2">
    <name type="scientific">Lacrimispora xylanolytica</name>
    <dbReference type="NCBI Taxonomy" id="29375"/>
    <lineage>
        <taxon>Bacteria</taxon>
        <taxon>Bacillati</taxon>
        <taxon>Bacillota</taxon>
        <taxon>Clostridia</taxon>
        <taxon>Lachnospirales</taxon>
        <taxon>Lachnospiraceae</taxon>
        <taxon>Lacrimispora</taxon>
    </lineage>
</organism>
<evidence type="ECO:0000313" key="1">
    <source>
        <dbReference type="EMBL" id="WAJ23698.1"/>
    </source>
</evidence>
<reference evidence="1" key="1">
    <citation type="submission" date="2022-11" db="EMBL/GenBank/DDBJ databases">
        <title>Lacrimispora xylanolytica sy1, complete genome.</title>
        <authorList>
            <person name="Choi S."/>
        </authorList>
    </citation>
    <scope>NUCLEOTIDE SEQUENCE</scope>
    <source>
        <strain evidence="1">Sy1</strain>
    </source>
</reference>
<name>A0ABY7ADU0_9FIRM</name>
<gene>
    <name evidence="1" type="ORF">OW255_19420</name>
</gene>
<dbReference type="Proteomes" id="UP001163115">
    <property type="component" value="Chromosome"/>
</dbReference>
<accession>A0ABY7ADU0</accession>
<protein>
    <submittedName>
        <fullName evidence="1">Uncharacterized protein</fullName>
    </submittedName>
</protein>
<dbReference type="EMBL" id="CP113524">
    <property type="protein sequence ID" value="WAJ23698.1"/>
    <property type="molecule type" value="Genomic_DNA"/>
</dbReference>
<sequence>MQNVVTDPMSKYQTKLPLSFVKNSGQEDSRVTLLQTIKDGVFSFLRIGSLQWN</sequence>
<dbReference type="RefSeq" id="WP_268115055.1">
    <property type="nucleotide sequence ID" value="NZ_CP113524.1"/>
</dbReference>
<evidence type="ECO:0000313" key="2">
    <source>
        <dbReference type="Proteomes" id="UP001163115"/>
    </source>
</evidence>
<keyword evidence="2" id="KW-1185">Reference proteome</keyword>